<keyword evidence="4" id="KW-0238">DNA-binding</keyword>
<dbReference type="CDD" id="cd12148">
    <property type="entry name" value="fungal_TF_MHR"/>
    <property type="match status" value="1"/>
</dbReference>
<reference evidence="8" key="1">
    <citation type="journal article" date="2019" name="G3 (Bethesda)">
        <title>Genome Assemblies of Two Rare Opportunistic Yeast Pathogens: Diutina rugosa (syn. Candida rugosa) and Trichomonascus ciferrii (syn. Candida ciferrii).</title>
        <authorList>
            <person name="Mixao V."/>
            <person name="Saus E."/>
            <person name="Hansen A.P."/>
            <person name="Lass-Florl C."/>
            <person name="Gabaldon T."/>
        </authorList>
    </citation>
    <scope>NUCLEOTIDE SEQUENCE</scope>
    <source>
        <strain evidence="8">CBS 4856</strain>
    </source>
</reference>
<evidence type="ECO:0000256" key="1">
    <source>
        <dbReference type="ARBA" id="ARBA00022723"/>
    </source>
</evidence>
<dbReference type="PANTHER" id="PTHR31668">
    <property type="entry name" value="GLUCOSE TRANSPORT TRANSCRIPTION REGULATOR RGT1-RELATED-RELATED"/>
    <property type="match status" value="1"/>
</dbReference>
<keyword evidence="6" id="KW-0539">Nucleus</keyword>
<dbReference type="OrthoDB" id="5426978at2759"/>
<sequence length="456" mass="48585">MSSSDFVLGNGPAPHHERLPSIDTLTSPQLDQSPPQFNYSSAQFSKVTYDDRARRQGSISSMDSVVTTGSSGGPHSPGAGTKRSYSSSEVDEPGWDDRCIDNYYQVVHPALPILPSSKVRLRARLLACSNPTLRYTLLCAVCGLVKKNEGGGDYYRQQVLQGVVHADTRTMASQSRILYLMSLALLFLQTGDAMWLGAAINFAYEMGLHSHTHSSSSGSGSGDDDGAVGRRLFLVLVMLDRLNATLKRVPVQIPEDAVRLDGPNTEAGAGAGGDDAAAFGGAKIGVHAVRLCMILGHAGAGEVAGELAGAHAAIEPLWDTMPVLKALYYLVLVRRDRRRVLEDGEGVSGLLNNTGALGVLLESPLISVSPLVGYFVPPLVTTLLDVAGVVGPDERARLWSQLDTLDGLIERKFPEFGPLRHDISQARLADSSGASPKSKLEGLAAIAHAAHQQQNM</sequence>
<keyword evidence="5" id="KW-0804">Transcription</keyword>
<keyword evidence="3" id="KW-0805">Transcription regulation</keyword>
<evidence type="ECO:0000313" key="8">
    <source>
        <dbReference type="EMBL" id="KAA8915843.1"/>
    </source>
</evidence>
<proteinExistence type="predicted"/>
<dbReference type="VEuPathDB" id="FungiDB:TRICI_002016"/>
<evidence type="ECO:0000256" key="7">
    <source>
        <dbReference type="SAM" id="MobiDB-lite"/>
    </source>
</evidence>
<evidence type="ECO:0000256" key="2">
    <source>
        <dbReference type="ARBA" id="ARBA00022833"/>
    </source>
</evidence>
<keyword evidence="1" id="KW-0479">Metal-binding</keyword>
<dbReference type="AlphaFoldDB" id="A0A642V7V1"/>
<organism evidence="8 9">
    <name type="scientific">Trichomonascus ciferrii</name>
    <dbReference type="NCBI Taxonomy" id="44093"/>
    <lineage>
        <taxon>Eukaryota</taxon>
        <taxon>Fungi</taxon>
        <taxon>Dikarya</taxon>
        <taxon>Ascomycota</taxon>
        <taxon>Saccharomycotina</taxon>
        <taxon>Dipodascomycetes</taxon>
        <taxon>Dipodascales</taxon>
        <taxon>Trichomonascaceae</taxon>
        <taxon>Trichomonascus</taxon>
        <taxon>Trichomonascus ciferrii complex</taxon>
    </lineage>
</organism>
<evidence type="ECO:0008006" key="10">
    <source>
        <dbReference type="Google" id="ProtNLM"/>
    </source>
</evidence>
<evidence type="ECO:0000256" key="5">
    <source>
        <dbReference type="ARBA" id="ARBA00023163"/>
    </source>
</evidence>
<dbReference type="PANTHER" id="PTHR31668:SF26">
    <property type="entry name" value="GLUCOSE TRANSPORT TRANSCRIPTION REGULATOR RGT1-RELATED"/>
    <property type="match status" value="1"/>
</dbReference>
<name>A0A642V7V1_9ASCO</name>
<dbReference type="EMBL" id="SWFS01000137">
    <property type="protein sequence ID" value="KAA8915843.1"/>
    <property type="molecule type" value="Genomic_DNA"/>
</dbReference>
<dbReference type="InterPro" id="IPR050797">
    <property type="entry name" value="Carb_Metab_Trans_Reg"/>
</dbReference>
<dbReference type="GO" id="GO:0046872">
    <property type="term" value="F:metal ion binding"/>
    <property type="evidence" value="ECO:0007669"/>
    <property type="project" value="UniProtKB-KW"/>
</dbReference>
<feature type="compositionally biased region" description="Low complexity" evidence="7">
    <location>
        <begin position="60"/>
        <end position="80"/>
    </location>
</feature>
<evidence type="ECO:0000256" key="6">
    <source>
        <dbReference type="ARBA" id="ARBA00023242"/>
    </source>
</evidence>
<comment type="caution">
    <text evidence="8">The sequence shown here is derived from an EMBL/GenBank/DDBJ whole genome shotgun (WGS) entry which is preliminary data.</text>
</comment>
<feature type="region of interest" description="Disordered" evidence="7">
    <location>
        <begin position="1"/>
        <end position="91"/>
    </location>
</feature>
<dbReference type="Proteomes" id="UP000761534">
    <property type="component" value="Unassembled WGS sequence"/>
</dbReference>
<feature type="compositionally biased region" description="Polar residues" evidence="7">
    <location>
        <begin position="23"/>
        <end position="46"/>
    </location>
</feature>
<keyword evidence="2" id="KW-0862">Zinc</keyword>
<evidence type="ECO:0000256" key="4">
    <source>
        <dbReference type="ARBA" id="ARBA00023125"/>
    </source>
</evidence>
<keyword evidence="9" id="KW-1185">Reference proteome</keyword>
<evidence type="ECO:0000313" key="9">
    <source>
        <dbReference type="Proteomes" id="UP000761534"/>
    </source>
</evidence>
<evidence type="ECO:0000256" key="3">
    <source>
        <dbReference type="ARBA" id="ARBA00023015"/>
    </source>
</evidence>
<gene>
    <name evidence="8" type="ORF">TRICI_002016</name>
</gene>
<protein>
    <recommendedName>
        <fullName evidence="10">Transcription factor domain-containing protein</fullName>
    </recommendedName>
</protein>
<dbReference type="GO" id="GO:0003677">
    <property type="term" value="F:DNA binding"/>
    <property type="evidence" value="ECO:0007669"/>
    <property type="project" value="UniProtKB-KW"/>
</dbReference>
<accession>A0A642V7V1</accession>